<dbReference type="RefSeq" id="WP_170090896.1">
    <property type="nucleotide sequence ID" value="NZ_JABAFN010000060.1"/>
</dbReference>
<proteinExistence type="predicted"/>
<sequence length="298" mass="35700">MNLRFNQLSFFISKVLKRIPLTDKVQVKFNSYRHYKINNYLELYFEDACKRTSNRNVNNKNEGPIWIFWWQGISKMPDLVKNCFLSVKRNAGNRRVILVDKNNYYRYSNLSPKIIKLFEDKRISIAHFSDILRFNLLKNNGGLWLDATIFVSDKIEDWCFRGLYTCSGLENPGNFFVTNGNWCIFILGGPKDFPLFNYMCNFYEIYFTKNDFVVDYFMTDYALNYAWKRNISNFKNYSMNKNNPDLYLLMPLLNKKFNKKEWIKISKETNMFKLTYKKKLKQGKGTFYDVVVKENNCE</sequence>
<dbReference type="SUPFAM" id="SSF53448">
    <property type="entry name" value="Nucleotide-diphospho-sugar transferases"/>
    <property type="match status" value="1"/>
</dbReference>
<dbReference type="EMBL" id="JABAFN010000060">
    <property type="protein sequence ID" value="NME23031.1"/>
    <property type="molecule type" value="Genomic_DNA"/>
</dbReference>
<name>A0AAW9ZLF1_LIMRT</name>
<organism evidence="1 2">
    <name type="scientific">Limosilactobacillus reuteri</name>
    <name type="common">Lactobacillus reuteri</name>
    <dbReference type="NCBI Taxonomy" id="1598"/>
    <lineage>
        <taxon>Bacteria</taxon>
        <taxon>Bacillati</taxon>
        <taxon>Bacillota</taxon>
        <taxon>Bacilli</taxon>
        <taxon>Lactobacillales</taxon>
        <taxon>Lactobacillaceae</taxon>
        <taxon>Limosilactobacillus</taxon>
    </lineage>
</organism>
<evidence type="ECO:0000313" key="2">
    <source>
        <dbReference type="Proteomes" id="UP000587270"/>
    </source>
</evidence>
<protein>
    <submittedName>
        <fullName evidence="1">Capsular polysaccharide synthesis family protein</fullName>
    </submittedName>
</protein>
<accession>A0AAW9ZLF1</accession>
<comment type="caution">
    <text evidence="1">The sequence shown here is derived from an EMBL/GenBank/DDBJ whole genome shotgun (WGS) entry which is preliminary data.</text>
</comment>
<dbReference type="InterPro" id="IPR029044">
    <property type="entry name" value="Nucleotide-diphossugar_trans"/>
</dbReference>
<dbReference type="Proteomes" id="UP000587270">
    <property type="component" value="Unassembled WGS sequence"/>
</dbReference>
<reference evidence="1 2" key="1">
    <citation type="submission" date="2020-04" db="EMBL/GenBank/DDBJ databases">
        <authorList>
            <person name="Hitch T.C.A."/>
            <person name="Wylensek D."/>
            <person name="Clavel T."/>
        </authorList>
    </citation>
    <scope>NUCLEOTIDE SEQUENCE [LARGE SCALE GENOMIC DNA]</scope>
    <source>
        <strain evidence="1 2">WCA-386-APC-4I</strain>
    </source>
</reference>
<dbReference type="GO" id="GO:0016757">
    <property type="term" value="F:glycosyltransferase activity"/>
    <property type="evidence" value="ECO:0007669"/>
    <property type="project" value="InterPro"/>
</dbReference>
<gene>
    <name evidence="1" type="ORF">HF865_10165</name>
</gene>
<dbReference type="Gene3D" id="3.90.550.20">
    <property type="match status" value="1"/>
</dbReference>
<dbReference type="InterPro" id="IPR008441">
    <property type="entry name" value="AfumC-like_glycosyl_Trfase"/>
</dbReference>
<dbReference type="Pfam" id="PF05704">
    <property type="entry name" value="Caps_synth"/>
    <property type="match status" value="1"/>
</dbReference>
<evidence type="ECO:0000313" key="1">
    <source>
        <dbReference type="EMBL" id="NME23031.1"/>
    </source>
</evidence>
<dbReference type="AlphaFoldDB" id="A0AAW9ZLF1"/>